<protein>
    <submittedName>
        <fullName evidence="2">MFS family permease</fullName>
    </submittedName>
</protein>
<keyword evidence="1" id="KW-0472">Membrane</keyword>
<evidence type="ECO:0000313" key="3">
    <source>
        <dbReference type="Proteomes" id="UP000591272"/>
    </source>
</evidence>
<keyword evidence="1" id="KW-0812">Transmembrane</keyword>
<evidence type="ECO:0000313" key="2">
    <source>
        <dbReference type="EMBL" id="NYE10667.1"/>
    </source>
</evidence>
<dbReference type="AlphaFoldDB" id="A0A7Y9G697"/>
<feature type="transmembrane region" description="Helical" evidence="1">
    <location>
        <begin position="26"/>
        <end position="46"/>
    </location>
</feature>
<sequence>MEALLVFVYRQSGRVPAVEPNVGFEISWILSTLALMFAFAAVNPSLAGRVTDPLARRALLTAAVLVEGLVALAWVVPIYELAGSGLDLDSDHSAPLMAPLMLLGLIWLGAQPFIWSSKVRAEFSRH</sequence>
<organism evidence="2 3">
    <name type="scientific">Actinomadura citrea</name>
    <dbReference type="NCBI Taxonomy" id="46158"/>
    <lineage>
        <taxon>Bacteria</taxon>
        <taxon>Bacillati</taxon>
        <taxon>Actinomycetota</taxon>
        <taxon>Actinomycetes</taxon>
        <taxon>Streptosporangiales</taxon>
        <taxon>Thermomonosporaceae</taxon>
        <taxon>Actinomadura</taxon>
    </lineage>
</organism>
<name>A0A7Y9G697_9ACTN</name>
<reference evidence="2 3" key="1">
    <citation type="submission" date="2020-07" db="EMBL/GenBank/DDBJ databases">
        <title>Sequencing the genomes of 1000 actinobacteria strains.</title>
        <authorList>
            <person name="Klenk H.-P."/>
        </authorList>
    </citation>
    <scope>NUCLEOTIDE SEQUENCE [LARGE SCALE GENOMIC DNA]</scope>
    <source>
        <strain evidence="2 3">DSM 43461</strain>
    </source>
</reference>
<evidence type="ECO:0000256" key="1">
    <source>
        <dbReference type="SAM" id="Phobius"/>
    </source>
</evidence>
<keyword evidence="1" id="KW-1133">Transmembrane helix</keyword>
<accession>A0A7Y9G697</accession>
<dbReference type="Proteomes" id="UP000591272">
    <property type="component" value="Unassembled WGS sequence"/>
</dbReference>
<gene>
    <name evidence="2" type="ORF">BJ999_000963</name>
</gene>
<proteinExistence type="predicted"/>
<comment type="caution">
    <text evidence="2">The sequence shown here is derived from an EMBL/GenBank/DDBJ whole genome shotgun (WGS) entry which is preliminary data.</text>
</comment>
<keyword evidence="3" id="KW-1185">Reference proteome</keyword>
<feature type="transmembrane region" description="Helical" evidence="1">
    <location>
        <begin position="58"/>
        <end position="76"/>
    </location>
</feature>
<feature type="transmembrane region" description="Helical" evidence="1">
    <location>
        <begin position="96"/>
        <end position="115"/>
    </location>
</feature>
<dbReference type="EMBL" id="JACCBT010000001">
    <property type="protein sequence ID" value="NYE10667.1"/>
    <property type="molecule type" value="Genomic_DNA"/>
</dbReference>